<dbReference type="Gene3D" id="3.40.720.10">
    <property type="entry name" value="Alkaline Phosphatase, subunit A"/>
    <property type="match status" value="1"/>
</dbReference>
<dbReference type="PROSITE" id="PS00149">
    <property type="entry name" value="SULFATASE_2"/>
    <property type="match status" value="1"/>
</dbReference>
<proteinExistence type="inferred from homology"/>
<dbReference type="InterPro" id="IPR052701">
    <property type="entry name" value="GAG_Ulvan_Degrading_Sulfatases"/>
</dbReference>
<dbReference type="Pfam" id="PF00884">
    <property type="entry name" value="Sulfatase"/>
    <property type="match status" value="1"/>
</dbReference>
<dbReference type="Proteomes" id="UP000632774">
    <property type="component" value="Unassembled WGS sequence"/>
</dbReference>
<dbReference type="Gene3D" id="3.30.1120.10">
    <property type="match status" value="1"/>
</dbReference>
<feature type="signal peptide" evidence="3">
    <location>
        <begin position="1"/>
        <end position="24"/>
    </location>
</feature>
<comment type="caution">
    <text evidence="5">The sequence shown here is derived from an EMBL/GenBank/DDBJ whole genome shotgun (WGS) entry which is preliminary data.</text>
</comment>
<feature type="domain" description="Sulfatase N-terminal" evidence="4">
    <location>
        <begin position="30"/>
        <end position="400"/>
    </location>
</feature>
<evidence type="ECO:0000256" key="3">
    <source>
        <dbReference type="SAM" id="SignalP"/>
    </source>
</evidence>
<dbReference type="InterPro" id="IPR000917">
    <property type="entry name" value="Sulfatase_N"/>
</dbReference>
<organism evidence="5 6">
    <name type="scientific">Mucilaginibacter boryungensis</name>
    <dbReference type="NCBI Taxonomy" id="768480"/>
    <lineage>
        <taxon>Bacteria</taxon>
        <taxon>Pseudomonadati</taxon>
        <taxon>Bacteroidota</taxon>
        <taxon>Sphingobacteriia</taxon>
        <taxon>Sphingobacteriales</taxon>
        <taxon>Sphingobacteriaceae</taxon>
        <taxon>Mucilaginibacter</taxon>
    </lineage>
</organism>
<gene>
    <name evidence="5" type="ORF">IRJ18_12300</name>
</gene>
<evidence type="ECO:0000313" key="6">
    <source>
        <dbReference type="Proteomes" id="UP000632774"/>
    </source>
</evidence>
<evidence type="ECO:0000256" key="2">
    <source>
        <dbReference type="ARBA" id="ARBA00022801"/>
    </source>
</evidence>
<dbReference type="CDD" id="cd16143">
    <property type="entry name" value="ARS_like"/>
    <property type="match status" value="1"/>
</dbReference>
<protein>
    <submittedName>
        <fullName evidence="5">Arylsulfatase</fullName>
    </submittedName>
</protein>
<dbReference type="EMBL" id="JADFFM010000001">
    <property type="protein sequence ID" value="MBE9667144.1"/>
    <property type="molecule type" value="Genomic_DNA"/>
</dbReference>
<dbReference type="InterPro" id="IPR024607">
    <property type="entry name" value="Sulfatase_CS"/>
</dbReference>
<evidence type="ECO:0000256" key="1">
    <source>
        <dbReference type="ARBA" id="ARBA00008779"/>
    </source>
</evidence>
<keyword evidence="2" id="KW-0378">Hydrolase</keyword>
<name>A0ABR9XJB9_9SPHI</name>
<evidence type="ECO:0000259" key="4">
    <source>
        <dbReference type="Pfam" id="PF00884"/>
    </source>
</evidence>
<dbReference type="PANTHER" id="PTHR43751:SF6">
    <property type="entry name" value="N-ACETYLGALACTOSAMINE-6-O-SULFATASE"/>
    <property type="match status" value="1"/>
</dbReference>
<keyword evidence="3" id="KW-0732">Signal</keyword>
<dbReference type="RefSeq" id="WP_194106494.1">
    <property type="nucleotide sequence ID" value="NZ_JADFFM010000001.1"/>
</dbReference>
<reference evidence="5 6" key="1">
    <citation type="submission" date="2020-10" db="EMBL/GenBank/DDBJ databases">
        <title>Mucilaginibacter mali sp. nov., isolated from rhizosphere soil of apple orchard.</title>
        <authorList>
            <person name="Lee J.-S."/>
            <person name="Kim H.S."/>
            <person name="Kim J.-S."/>
        </authorList>
    </citation>
    <scope>NUCLEOTIDE SEQUENCE [LARGE SCALE GENOMIC DNA]</scope>
    <source>
        <strain evidence="5 6">KCTC 23157</strain>
    </source>
</reference>
<keyword evidence="6" id="KW-1185">Reference proteome</keyword>
<comment type="similarity">
    <text evidence="1">Belongs to the sulfatase family.</text>
</comment>
<dbReference type="SUPFAM" id="SSF53649">
    <property type="entry name" value="Alkaline phosphatase-like"/>
    <property type="match status" value="1"/>
</dbReference>
<accession>A0ABR9XJB9</accession>
<dbReference type="PANTHER" id="PTHR43751">
    <property type="entry name" value="SULFATASE"/>
    <property type="match status" value="1"/>
</dbReference>
<evidence type="ECO:0000313" key="5">
    <source>
        <dbReference type="EMBL" id="MBE9667144.1"/>
    </source>
</evidence>
<dbReference type="InterPro" id="IPR017850">
    <property type="entry name" value="Alkaline_phosphatase_core_sf"/>
</dbReference>
<sequence length="507" mass="55450">MKFKNNIVFAVCCLALPVFTVAQKATTRKPNIVFIYVDDLGYGDVGCYGAQQVKTPNVDRLAAGGVKFTDAHCSASTCTPSRFAILTGSYAFRNNAAILPGDAPLIVNPEQQTLPGLLKQAGYTTAVIGKWHLGLGTGHPNWNDSINPGPREVGFDYSFIIPATPDRVPTVFVEDHHVARLDRHDPIEVNYDRRIGNDPTGLDDDGQQLKMKADSQHSGTIVNGVSRIGYMKGGRNAYWKDEDFANVLTNKALHFIAANKRKPFFLYFATPNIHVPRMPNTRFVGATKMGARGDAIAEMDWITGQVLQQLKKLHLINNTLIIFSSDNGPVLDDGYADKAEALISGHLPAGPYKGGKYSAYEGGTRIPFITYWPGTIKPGVNKAMISQVDLFSSLAALTGAKIAVGAAPDSYNFLPSILGKSQQGRKTMIEEAFTMCYRQGDWKYIAPATKIPPAWLANKRGPTGLQSTPQLYNLKTDPGEQHNLAQIFLQKTKELAVALTRTVNKSY</sequence>
<dbReference type="PROSITE" id="PS00523">
    <property type="entry name" value="SULFATASE_1"/>
    <property type="match status" value="1"/>
</dbReference>
<feature type="chain" id="PRO_5047328088" evidence="3">
    <location>
        <begin position="25"/>
        <end position="507"/>
    </location>
</feature>